<dbReference type="PIRSF" id="PIRSF006092">
    <property type="entry name" value="GreA_GreB"/>
    <property type="match status" value="1"/>
</dbReference>
<protein>
    <recommendedName>
        <fullName evidence="2">Transcription elongation factor GreA/GreB C-terminal domain-containing protein</fullName>
    </recommendedName>
</protein>
<dbReference type="GO" id="GO:0070063">
    <property type="term" value="F:RNA polymerase binding"/>
    <property type="evidence" value="ECO:0007669"/>
    <property type="project" value="InterPro"/>
</dbReference>
<gene>
    <name evidence="3" type="ORF">COU03_01500</name>
</gene>
<dbReference type="EMBL" id="PFAV01000026">
    <property type="protein sequence ID" value="PIR91607.1"/>
    <property type="molecule type" value="Genomic_DNA"/>
</dbReference>
<dbReference type="GO" id="GO:0032784">
    <property type="term" value="P:regulation of DNA-templated transcription elongation"/>
    <property type="evidence" value="ECO:0007669"/>
    <property type="project" value="InterPro"/>
</dbReference>
<evidence type="ECO:0000259" key="2">
    <source>
        <dbReference type="Pfam" id="PF01272"/>
    </source>
</evidence>
<reference evidence="4" key="1">
    <citation type="submission" date="2017-09" db="EMBL/GenBank/DDBJ databases">
        <title>Depth-based differentiation of microbial function through sediment-hosted aquifers and enrichment of novel symbionts in the deep terrestrial subsurface.</title>
        <authorList>
            <person name="Probst A.J."/>
            <person name="Ladd B."/>
            <person name="Jarett J.K."/>
            <person name="Geller-Mcgrath D.E."/>
            <person name="Sieber C.M.K."/>
            <person name="Emerson J.B."/>
            <person name="Anantharaman K."/>
            <person name="Thomas B.C."/>
            <person name="Malmstrom R."/>
            <person name="Stieglmeier M."/>
            <person name="Klingl A."/>
            <person name="Woyke T."/>
            <person name="Ryan C.M."/>
            <person name="Banfield J.F."/>
        </authorList>
    </citation>
    <scope>NUCLEOTIDE SEQUENCE [LARGE SCALE GENOMIC DNA]</scope>
</reference>
<dbReference type="Proteomes" id="UP000228906">
    <property type="component" value="Unassembled WGS sequence"/>
</dbReference>
<comment type="caution">
    <text evidence="3">The sequence shown here is derived from an EMBL/GenBank/DDBJ whole genome shotgun (WGS) entry which is preliminary data.</text>
</comment>
<proteinExistence type="predicted"/>
<feature type="coiled-coil region" evidence="1">
    <location>
        <begin position="14"/>
        <end position="76"/>
    </location>
</feature>
<evidence type="ECO:0000313" key="4">
    <source>
        <dbReference type="Proteomes" id="UP000228906"/>
    </source>
</evidence>
<dbReference type="PROSITE" id="PS00830">
    <property type="entry name" value="GREAB_2"/>
    <property type="match status" value="1"/>
</dbReference>
<dbReference type="SUPFAM" id="SSF46557">
    <property type="entry name" value="GreA transcript cleavage protein, N-terminal domain"/>
    <property type="match status" value="1"/>
</dbReference>
<dbReference type="PANTHER" id="PTHR30437">
    <property type="entry name" value="TRANSCRIPTION ELONGATION FACTOR GREA"/>
    <property type="match status" value="1"/>
</dbReference>
<dbReference type="PANTHER" id="PTHR30437:SF4">
    <property type="entry name" value="TRANSCRIPTION ELONGATION FACTOR GREA"/>
    <property type="match status" value="1"/>
</dbReference>
<dbReference type="AlphaFoldDB" id="A0A2H0UXS3"/>
<accession>A0A2H0UXS3</accession>
<sequence>MDVNKIYYLTKDGLENLKNDLQQAKDLRKAKLGKEAPAAFYSEELNSEFVSFRDEMDVLDAKIDEMEHVLKNYEIIKPPLASEKDKIGLGAKVRVEIDGATDDFIIVGTWEANPALGLISDESPVGKALLGKKVGEMAVLNSPIKIAYKIKKITY</sequence>
<organism evidence="3 4">
    <name type="scientific">bacterium (Candidatus Gribaldobacteria) CG10_big_fil_rev_8_21_14_0_10_41_12</name>
    <dbReference type="NCBI Taxonomy" id="2014277"/>
    <lineage>
        <taxon>Bacteria</taxon>
        <taxon>Candidatus Gribaldobacteria</taxon>
    </lineage>
</organism>
<evidence type="ECO:0000256" key="1">
    <source>
        <dbReference type="SAM" id="Coils"/>
    </source>
</evidence>
<dbReference type="InterPro" id="IPR018151">
    <property type="entry name" value="TF_GreA/GreB_CS"/>
</dbReference>
<name>A0A2H0UXS3_9BACT</name>
<dbReference type="InterPro" id="IPR036805">
    <property type="entry name" value="Tscrpt_elong_fac_GreA/B_N_sf"/>
</dbReference>
<dbReference type="Gene3D" id="1.10.287.180">
    <property type="entry name" value="Transcription elongation factor, GreA/GreB, N-terminal domain"/>
    <property type="match status" value="1"/>
</dbReference>
<dbReference type="InterPro" id="IPR023459">
    <property type="entry name" value="Tscrpt_elong_fac_GreA/B_fam"/>
</dbReference>
<dbReference type="GO" id="GO:0006354">
    <property type="term" value="P:DNA-templated transcription elongation"/>
    <property type="evidence" value="ECO:0007669"/>
    <property type="project" value="TreeGrafter"/>
</dbReference>
<dbReference type="Gene3D" id="3.10.50.30">
    <property type="entry name" value="Transcription elongation factor, GreA/GreB, C-terminal domain"/>
    <property type="match status" value="1"/>
</dbReference>
<dbReference type="SUPFAM" id="SSF54534">
    <property type="entry name" value="FKBP-like"/>
    <property type="match status" value="1"/>
</dbReference>
<evidence type="ECO:0000313" key="3">
    <source>
        <dbReference type="EMBL" id="PIR91607.1"/>
    </source>
</evidence>
<dbReference type="InterPro" id="IPR036953">
    <property type="entry name" value="GreA/GreB_C_sf"/>
</dbReference>
<feature type="domain" description="Transcription elongation factor GreA/GreB C-terminal" evidence="2">
    <location>
        <begin position="84"/>
        <end position="155"/>
    </location>
</feature>
<dbReference type="InterPro" id="IPR001437">
    <property type="entry name" value="Tscrpt_elong_fac_GreA/B_C"/>
</dbReference>
<dbReference type="GO" id="GO:0003677">
    <property type="term" value="F:DNA binding"/>
    <property type="evidence" value="ECO:0007669"/>
    <property type="project" value="InterPro"/>
</dbReference>
<dbReference type="Pfam" id="PF01272">
    <property type="entry name" value="GreA_GreB"/>
    <property type="match status" value="1"/>
</dbReference>
<keyword evidence="1" id="KW-0175">Coiled coil</keyword>